<dbReference type="PANTHER" id="PTHR34107">
    <property type="entry name" value="SLL0198 PROTEIN-RELATED"/>
    <property type="match status" value="1"/>
</dbReference>
<proteinExistence type="predicted"/>
<keyword evidence="3" id="KW-1185">Reference proteome</keyword>
<gene>
    <name evidence="2" type="ORF">KEG57_11610</name>
</gene>
<name>A0A9X3WZU2_9BACT</name>
<evidence type="ECO:0000259" key="1">
    <source>
        <dbReference type="Pfam" id="PF05685"/>
    </source>
</evidence>
<accession>A0A9X3WZU2</accession>
<organism evidence="2 3">
    <name type="scientific">Polyangium jinanense</name>
    <dbReference type="NCBI Taxonomy" id="2829994"/>
    <lineage>
        <taxon>Bacteria</taxon>
        <taxon>Pseudomonadati</taxon>
        <taxon>Myxococcota</taxon>
        <taxon>Polyangia</taxon>
        <taxon>Polyangiales</taxon>
        <taxon>Polyangiaceae</taxon>
        <taxon>Polyangium</taxon>
    </lineage>
</organism>
<evidence type="ECO:0000313" key="2">
    <source>
        <dbReference type="EMBL" id="MDC3981149.1"/>
    </source>
</evidence>
<dbReference type="GO" id="GO:0004519">
    <property type="term" value="F:endonuclease activity"/>
    <property type="evidence" value="ECO:0007669"/>
    <property type="project" value="UniProtKB-KW"/>
</dbReference>
<feature type="domain" description="Putative restriction endonuclease" evidence="1">
    <location>
        <begin position="18"/>
        <end position="182"/>
    </location>
</feature>
<protein>
    <submittedName>
        <fullName evidence="2">Uma2 family endonuclease</fullName>
    </submittedName>
</protein>
<evidence type="ECO:0000313" key="3">
    <source>
        <dbReference type="Proteomes" id="UP001151081"/>
    </source>
</evidence>
<sequence>MRSLATAEILPPEPMTLEEWADMDEDEPGELVDGHLEEEEVPSNPHEAVVAWLIRILGLWGAERRAPVLGSEHKLGVSKTRGRKPDVSMYAPGTRLGRGSLSRTAPWLVVEVLSPRPRDVRRDRLDKRSEYARFGVKLYLLIDPEARVLELYELGADGRYVLDASVSEGKLRLPGCEGLELDLDALWTEVAWIVGEEPEEQAAREAATKGDDDVV</sequence>
<dbReference type="Proteomes" id="UP001151081">
    <property type="component" value="Unassembled WGS sequence"/>
</dbReference>
<dbReference type="EMBL" id="JAGTJJ010000004">
    <property type="protein sequence ID" value="MDC3981149.1"/>
    <property type="molecule type" value="Genomic_DNA"/>
</dbReference>
<dbReference type="AlphaFoldDB" id="A0A9X3WZU2"/>
<dbReference type="Gene3D" id="3.90.1570.10">
    <property type="entry name" value="tt1808, chain A"/>
    <property type="match status" value="1"/>
</dbReference>
<keyword evidence="2" id="KW-0540">Nuclease</keyword>
<dbReference type="SUPFAM" id="SSF52980">
    <property type="entry name" value="Restriction endonuclease-like"/>
    <property type="match status" value="1"/>
</dbReference>
<dbReference type="PANTHER" id="PTHR34107:SF4">
    <property type="entry name" value="SLL1222 PROTEIN"/>
    <property type="match status" value="1"/>
</dbReference>
<dbReference type="InterPro" id="IPR011335">
    <property type="entry name" value="Restrct_endonuc-II-like"/>
</dbReference>
<dbReference type="InterPro" id="IPR012296">
    <property type="entry name" value="Nuclease_put_TT1808"/>
</dbReference>
<dbReference type="InterPro" id="IPR008538">
    <property type="entry name" value="Uma2"/>
</dbReference>
<keyword evidence="2" id="KW-0255">Endonuclease</keyword>
<dbReference type="Pfam" id="PF05685">
    <property type="entry name" value="Uma2"/>
    <property type="match status" value="1"/>
</dbReference>
<dbReference type="CDD" id="cd06260">
    <property type="entry name" value="DUF820-like"/>
    <property type="match status" value="1"/>
</dbReference>
<comment type="caution">
    <text evidence="2">The sequence shown here is derived from an EMBL/GenBank/DDBJ whole genome shotgun (WGS) entry which is preliminary data.</text>
</comment>
<reference evidence="2 3" key="1">
    <citation type="submission" date="2021-04" db="EMBL/GenBank/DDBJ databases">
        <title>Genome analysis of Polyangium sp.</title>
        <authorList>
            <person name="Li Y."/>
            <person name="Wang J."/>
        </authorList>
    </citation>
    <scope>NUCLEOTIDE SEQUENCE [LARGE SCALE GENOMIC DNA]</scope>
    <source>
        <strain evidence="2 3">SDU14</strain>
    </source>
</reference>
<keyword evidence="2" id="KW-0378">Hydrolase</keyword>